<evidence type="ECO:0000256" key="3">
    <source>
        <dbReference type="ARBA" id="ARBA00022597"/>
    </source>
</evidence>
<protein>
    <submittedName>
        <fullName evidence="8">PTS glucose transporter subunit IIA</fullName>
    </submittedName>
</protein>
<dbReference type="InterPro" id="IPR050890">
    <property type="entry name" value="PTS_EIIA_component"/>
</dbReference>
<evidence type="ECO:0000313" key="8">
    <source>
        <dbReference type="EMBL" id="WVX80856.1"/>
    </source>
</evidence>
<evidence type="ECO:0000256" key="5">
    <source>
        <dbReference type="ARBA" id="ARBA00022683"/>
    </source>
</evidence>
<dbReference type="Gene3D" id="2.70.70.10">
    <property type="entry name" value="Glucose Permease (Domain IIA)"/>
    <property type="match status" value="1"/>
</dbReference>
<dbReference type="PANTHER" id="PTHR45008:SF1">
    <property type="entry name" value="PTS SYSTEM GLUCOSE-SPECIFIC EIIA COMPONENT"/>
    <property type="match status" value="1"/>
</dbReference>
<dbReference type="PROSITE" id="PS51093">
    <property type="entry name" value="PTS_EIIA_TYPE_1"/>
    <property type="match status" value="1"/>
</dbReference>
<gene>
    <name evidence="8" type="ORF">R4Z09_27175</name>
</gene>
<dbReference type="RefSeq" id="WP_338449787.1">
    <property type="nucleotide sequence ID" value="NZ_CP137640.1"/>
</dbReference>
<evidence type="ECO:0000256" key="6">
    <source>
        <dbReference type="ARBA" id="ARBA00022777"/>
    </source>
</evidence>
<sequence>MFKSLFKKKMEPEQVQAPLTGKVVALEEVPDPVFSQKMMGDGVAIIPSDKQVYSPVDGEVVNVFPTKHAISLRTKAGAELLIHMGLETVELKGEGFNILVQDGTKVSKGDPIAEFDFEKVSSLGKEVITPIILLNGEQFKLENKHTHQSTTGGKDIIMEITKA</sequence>
<dbReference type="EMBL" id="CP137640">
    <property type="protein sequence ID" value="WVX80856.1"/>
    <property type="molecule type" value="Genomic_DNA"/>
</dbReference>
<organism evidence="8 9">
    <name type="scientific">Niallia oryzisoli</name>
    <dbReference type="NCBI Taxonomy" id="1737571"/>
    <lineage>
        <taxon>Bacteria</taxon>
        <taxon>Bacillati</taxon>
        <taxon>Bacillota</taxon>
        <taxon>Bacilli</taxon>
        <taxon>Bacillales</taxon>
        <taxon>Bacillaceae</taxon>
        <taxon>Niallia</taxon>
    </lineage>
</organism>
<keyword evidence="3 8" id="KW-0762">Sugar transport</keyword>
<dbReference type="SUPFAM" id="SSF51261">
    <property type="entry name" value="Duplicated hybrid motif"/>
    <property type="match status" value="1"/>
</dbReference>
<dbReference type="Pfam" id="PF00358">
    <property type="entry name" value="PTS_EIIA_1"/>
    <property type="match status" value="1"/>
</dbReference>
<evidence type="ECO:0000256" key="1">
    <source>
        <dbReference type="ARBA" id="ARBA00004496"/>
    </source>
</evidence>
<dbReference type="PROSITE" id="PS00371">
    <property type="entry name" value="PTS_EIIA_TYPE_1_HIS"/>
    <property type="match status" value="1"/>
</dbReference>
<dbReference type="PANTHER" id="PTHR45008">
    <property type="entry name" value="PTS SYSTEM GLUCOSE-SPECIFIC EIIA COMPONENT"/>
    <property type="match status" value="1"/>
</dbReference>
<accession>A0ABZ2CEZ0</accession>
<evidence type="ECO:0000313" key="9">
    <source>
        <dbReference type="Proteomes" id="UP001357223"/>
    </source>
</evidence>
<evidence type="ECO:0000259" key="7">
    <source>
        <dbReference type="PROSITE" id="PS51093"/>
    </source>
</evidence>
<dbReference type="InterPro" id="IPR011055">
    <property type="entry name" value="Dup_hybrid_motif"/>
</dbReference>
<evidence type="ECO:0000256" key="4">
    <source>
        <dbReference type="ARBA" id="ARBA00022679"/>
    </source>
</evidence>
<proteinExistence type="predicted"/>
<dbReference type="Proteomes" id="UP001357223">
    <property type="component" value="Chromosome"/>
</dbReference>
<comment type="subcellular location">
    <subcellularLocation>
        <location evidence="1">Cytoplasm</location>
    </subcellularLocation>
</comment>
<reference evidence="8 9" key="1">
    <citation type="submission" date="2023-10" db="EMBL/GenBank/DDBJ databases">
        <title>Niallia locisalis sp.nov. isolated from a salt pond sample.</title>
        <authorList>
            <person name="Li X.-J."/>
            <person name="Dong L."/>
        </authorList>
    </citation>
    <scope>NUCLEOTIDE SEQUENCE [LARGE SCALE GENOMIC DNA]</scope>
    <source>
        <strain evidence="8 9">DSM 29761</strain>
    </source>
</reference>
<keyword evidence="6" id="KW-0418">Kinase</keyword>
<dbReference type="NCBIfam" id="TIGR00830">
    <property type="entry name" value="PTBA"/>
    <property type="match status" value="1"/>
</dbReference>
<evidence type="ECO:0000256" key="2">
    <source>
        <dbReference type="ARBA" id="ARBA00022448"/>
    </source>
</evidence>
<dbReference type="InterPro" id="IPR001127">
    <property type="entry name" value="PTS_EIIA_1_perm"/>
</dbReference>
<keyword evidence="4" id="KW-0808">Transferase</keyword>
<keyword evidence="5" id="KW-0598">Phosphotransferase system</keyword>
<keyword evidence="2" id="KW-0813">Transport</keyword>
<keyword evidence="9" id="KW-1185">Reference proteome</keyword>
<feature type="domain" description="PTS EIIA type-1" evidence="7">
    <location>
        <begin position="31"/>
        <end position="135"/>
    </location>
</feature>
<name>A0ABZ2CEZ0_9BACI</name>